<proteinExistence type="predicted"/>
<evidence type="ECO:0000313" key="1">
    <source>
        <dbReference type="EMBL" id="MBJ6364220.1"/>
    </source>
</evidence>
<dbReference type="EMBL" id="JAELUP010000117">
    <property type="protein sequence ID" value="MBJ6364220.1"/>
    <property type="molecule type" value="Genomic_DNA"/>
</dbReference>
<name>A0A934JCD0_9BACL</name>
<accession>A0A934JCD0</accession>
<dbReference type="AlphaFoldDB" id="A0A934JCD0"/>
<sequence>MNVNIKVTPGGRLALVMDNNEMTQRAALTFTQMLLRANITGVFNVPNSFPGLSGEKPETTRKKQAEQKVQYTLNKSTQEQQHTKWERQRADAKGYLEALMDEWGFDMTNKADYVKAWRRAYRFLHVDTQYRPEAAADMPYGKVKSPTKLNRILMDGMGDKLILSLKSRVKGVTQ</sequence>
<dbReference type="RefSeq" id="WP_199021816.1">
    <property type="nucleotide sequence ID" value="NZ_JAELUP010000117.1"/>
</dbReference>
<dbReference type="Proteomes" id="UP000640274">
    <property type="component" value="Unassembled WGS sequence"/>
</dbReference>
<gene>
    <name evidence="1" type="ORF">JFN88_23670</name>
</gene>
<protein>
    <submittedName>
        <fullName evidence="1">Uncharacterized protein</fullName>
    </submittedName>
</protein>
<reference evidence="1" key="1">
    <citation type="submission" date="2020-12" db="EMBL/GenBank/DDBJ databases">
        <authorList>
            <person name="Huq M.A."/>
        </authorList>
    </citation>
    <scope>NUCLEOTIDE SEQUENCE</scope>
    <source>
        <strain evidence="1">MAHUQ-46</strain>
    </source>
</reference>
<evidence type="ECO:0000313" key="2">
    <source>
        <dbReference type="Proteomes" id="UP000640274"/>
    </source>
</evidence>
<keyword evidence="2" id="KW-1185">Reference proteome</keyword>
<organism evidence="1 2">
    <name type="scientific">Paenibacillus roseus</name>
    <dbReference type="NCBI Taxonomy" id="2798579"/>
    <lineage>
        <taxon>Bacteria</taxon>
        <taxon>Bacillati</taxon>
        <taxon>Bacillota</taxon>
        <taxon>Bacilli</taxon>
        <taxon>Bacillales</taxon>
        <taxon>Paenibacillaceae</taxon>
        <taxon>Paenibacillus</taxon>
    </lineage>
</organism>
<comment type="caution">
    <text evidence="1">The sequence shown here is derived from an EMBL/GenBank/DDBJ whole genome shotgun (WGS) entry which is preliminary data.</text>
</comment>